<dbReference type="GeneID" id="303297742"/>
<evidence type="ECO:0000313" key="1">
    <source>
        <dbReference type="EMBL" id="MFC5298592.1"/>
    </source>
</evidence>
<dbReference type="Gene3D" id="1.25.40.20">
    <property type="entry name" value="Ankyrin repeat-containing domain"/>
    <property type="match status" value="1"/>
</dbReference>
<keyword evidence="2" id="KW-1185">Reference proteome</keyword>
<proteinExistence type="predicted"/>
<evidence type="ECO:0008006" key="3">
    <source>
        <dbReference type="Google" id="ProtNLM"/>
    </source>
</evidence>
<gene>
    <name evidence="1" type="ORF">ACFPK8_13835</name>
</gene>
<evidence type="ECO:0000313" key="2">
    <source>
        <dbReference type="Proteomes" id="UP001595937"/>
    </source>
</evidence>
<dbReference type="RefSeq" id="WP_343924540.1">
    <property type="nucleotide sequence ID" value="NZ_BAAAIR010000041.1"/>
</dbReference>
<dbReference type="EMBL" id="JBHSLN010000075">
    <property type="protein sequence ID" value="MFC5298592.1"/>
    <property type="molecule type" value="Genomic_DNA"/>
</dbReference>
<name>A0ABW0FGP7_9MICO</name>
<comment type="caution">
    <text evidence="1">The sequence shown here is derived from an EMBL/GenBank/DDBJ whole genome shotgun (WGS) entry which is preliminary data.</text>
</comment>
<sequence length="215" mass="24114">MSAEWPGILDPEVMNESIVEASHRLADAAKAGRWEVVLDLLESGQAQDANQWRFGGTTWFTPLHQAAWLGAPVEVAEHLIRLGAWRSLRTADGARAVDLARTRGHRHLLEILAIPELTEREQQTFAAWDQHVADLIAERTRSLDPVRSRPVPTEVIALDRLESLWFPYPGMYGGFRMSIEEDRLVVASWSRVVDGSGQRHVITESGCELVEEGFV</sequence>
<dbReference type="SUPFAM" id="SSF48403">
    <property type="entry name" value="Ankyrin repeat"/>
    <property type="match status" value="1"/>
</dbReference>
<protein>
    <recommendedName>
        <fullName evidence="3">Ankyrin repeat domain-containing protein</fullName>
    </recommendedName>
</protein>
<reference evidence="2" key="1">
    <citation type="journal article" date="2019" name="Int. J. Syst. Evol. Microbiol.">
        <title>The Global Catalogue of Microorganisms (GCM) 10K type strain sequencing project: providing services to taxonomists for standard genome sequencing and annotation.</title>
        <authorList>
            <consortium name="The Broad Institute Genomics Platform"/>
            <consortium name="The Broad Institute Genome Sequencing Center for Infectious Disease"/>
            <person name="Wu L."/>
            <person name="Ma J."/>
        </authorList>
    </citation>
    <scope>NUCLEOTIDE SEQUENCE [LARGE SCALE GENOMIC DNA]</scope>
    <source>
        <strain evidence="2">CGMCC 1.16455</strain>
    </source>
</reference>
<dbReference type="Proteomes" id="UP001595937">
    <property type="component" value="Unassembled WGS sequence"/>
</dbReference>
<accession>A0ABW0FGP7</accession>
<organism evidence="1 2">
    <name type="scientific">Brachybacterium tyrofermentans</name>
    <dbReference type="NCBI Taxonomy" id="47848"/>
    <lineage>
        <taxon>Bacteria</taxon>
        <taxon>Bacillati</taxon>
        <taxon>Actinomycetota</taxon>
        <taxon>Actinomycetes</taxon>
        <taxon>Micrococcales</taxon>
        <taxon>Dermabacteraceae</taxon>
        <taxon>Brachybacterium</taxon>
    </lineage>
</organism>
<dbReference type="InterPro" id="IPR036770">
    <property type="entry name" value="Ankyrin_rpt-contain_sf"/>
</dbReference>